<sequence>MLTLLTYDHSLDGFFTAVFEVYEYKFENPWIRKEGLPEPALFGGLHRVITDAKKAERVINKLKMLLGENGLRMIVYGLLTEEEHCEKPILDVIRYAIAHPQKKVLADMTNLSVLKLERYNKQVNREKHRMEAFVRFRLIADSVFVAEIEPDFNVMPIIAKHFRQRYQDQKWMIFDRKRHYGLYYDLQSVELVSINHQQSLDKLSNLASDEAFYSDLWRIYFDKTSIASRKNSRLHVQHVPKRYWKYLTEKNFF</sequence>
<dbReference type="InterPro" id="IPR025404">
    <property type="entry name" value="DUF4130"/>
</dbReference>
<dbReference type="InterPro" id="IPR023875">
    <property type="entry name" value="DNA_repair_put"/>
</dbReference>
<keyword evidence="3" id="KW-1185">Reference proteome</keyword>
<feature type="domain" description="DUF4130" evidence="1">
    <location>
        <begin position="86"/>
        <end position="249"/>
    </location>
</feature>
<name>A0A419S4N9_9SPHI</name>
<organism evidence="2 3">
    <name type="scientific">Pelobium manganitolerans</name>
    <dbReference type="NCBI Taxonomy" id="1842495"/>
    <lineage>
        <taxon>Bacteria</taxon>
        <taxon>Pseudomonadati</taxon>
        <taxon>Bacteroidota</taxon>
        <taxon>Sphingobacteriia</taxon>
        <taxon>Sphingobacteriales</taxon>
        <taxon>Sphingobacteriaceae</taxon>
        <taxon>Pelobium</taxon>
    </lineage>
</organism>
<dbReference type="AlphaFoldDB" id="A0A419S4N9"/>
<proteinExistence type="predicted"/>
<comment type="caution">
    <text evidence="2">The sequence shown here is derived from an EMBL/GenBank/DDBJ whole genome shotgun (WGS) entry which is preliminary data.</text>
</comment>
<protein>
    <submittedName>
        <fullName evidence="2">DNA metabolism protein</fullName>
    </submittedName>
</protein>
<dbReference type="Pfam" id="PF13566">
    <property type="entry name" value="DUF4130"/>
    <property type="match status" value="1"/>
</dbReference>
<dbReference type="OrthoDB" id="5290748at2"/>
<evidence type="ECO:0000313" key="3">
    <source>
        <dbReference type="Proteomes" id="UP000283433"/>
    </source>
</evidence>
<dbReference type="NCBIfam" id="TIGR03915">
    <property type="entry name" value="SAM_7_link_chp"/>
    <property type="match status" value="1"/>
</dbReference>
<dbReference type="EMBL" id="MBTA01000026">
    <property type="protein sequence ID" value="RKD14475.1"/>
    <property type="molecule type" value="Genomic_DNA"/>
</dbReference>
<accession>A0A419S4N9</accession>
<evidence type="ECO:0000313" key="2">
    <source>
        <dbReference type="EMBL" id="RKD14475.1"/>
    </source>
</evidence>
<reference evidence="2 3" key="1">
    <citation type="submission" date="2016-07" db="EMBL/GenBank/DDBJ databases">
        <title>Genome of Pelobium manganitolerans.</title>
        <authorList>
            <person name="Wu S."/>
            <person name="Wang G."/>
        </authorList>
    </citation>
    <scope>NUCLEOTIDE SEQUENCE [LARGE SCALE GENOMIC DNA]</scope>
    <source>
        <strain evidence="2 3">YS-25</strain>
    </source>
</reference>
<evidence type="ECO:0000259" key="1">
    <source>
        <dbReference type="Pfam" id="PF13566"/>
    </source>
</evidence>
<gene>
    <name evidence="2" type="ORF">BCY91_08370</name>
</gene>
<dbReference type="Proteomes" id="UP000283433">
    <property type="component" value="Unassembled WGS sequence"/>
</dbReference>
<dbReference type="RefSeq" id="WP_120182481.1">
    <property type="nucleotide sequence ID" value="NZ_MBTA01000026.1"/>
</dbReference>